<evidence type="ECO:0000313" key="2">
    <source>
        <dbReference type="EMBL" id="EAW12688.1"/>
    </source>
</evidence>
<reference evidence="2 3" key="1">
    <citation type="journal article" date="2008" name="PLoS Genet.">
        <title>Genomic islands in the pathogenic filamentous fungus Aspergillus fumigatus.</title>
        <authorList>
            <person name="Fedorova N.D."/>
            <person name="Khaldi N."/>
            <person name="Joardar V.S."/>
            <person name="Maiti R."/>
            <person name="Amedeo P."/>
            <person name="Anderson M.J."/>
            <person name="Crabtree J."/>
            <person name="Silva J.C."/>
            <person name="Badger J.H."/>
            <person name="Albarraq A."/>
            <person name="Angiuoli S."/>
            <person name="Bussey H."/>
            <person name="Bowyer P."/>
            <person name="Cotty P.J."/>
            <person name="Dyer P.S."/>
            <person name="Egan A."/>
            <person name="Galens K."/>
            <person name="Fraser-Liggett C.M."/>
            <person name="Haas B.J."/>
            <person name="Inman J.M."/>
            <person name="Kent R."/>
            <person name="Lemieux S."/>
            <person name="Malavazi I."/>
            <person name="Orvis J."/>
            <person name="Roemer T."/>
            <person name="Ronning C.M."/>
            <person name="Sundaram J.P."/>
            <person name="Sutton G."/>
            <person name="Turner G."/>
            <person name="Venter J.C."/>
            <person name="White O.R."/>
            <person name="Whitty B.R."/>
            <person name="Youngman P."/>
            <person name="Wolfe K.H."/>
            <person name="Goldman G.H."/>
            <person name="Wortman J.R."/>
            <person name="Jiang B."/>
            <person name="Denning D.W."/>
            <person name="Nierman W.C."/>
        </authorList>
    </citation>
    <scope>NUCLEOTIDE SEQUENCE [LARGE SCALE GENOMIC DNA]</scope>
    <source>
        <strain evidence="3">ATCC 1007 / CBS 513.65 / DSM 816 / NCTC 3887 / NRRL 1</strain>
    </source>
</reference>
<dbReference type="VEuPathDB" id="FungiDB:ACLA_011150"/>
<gene>
    <name evidence="2" type="ORF">ACLA_011150</name>
</gene>
<evidence type="ECO:0000256" key="1">
    <source>
        <dbReference type="SAM" id="MobiDB-lite"/>
    </source>
</evidence>
<accession>A1CAC0</accession>
<dbReference type="KEGG" id="act:ACLA_011150"/>
<name>A1CAC0_ASPCL</name>
<feature type="region of interest" description="Disordered" evidence="1">
    <location>
        <begin position="1"/>
        <end position="37"/>
    </location>
</feature>
<dbReference type="Proteomes" id="UP000006701">
    <property type="component" value="Unassembled WGS sequence"/>
</dbReference>
<dbReference type="RefSeq" id="XP_001274114.1">
    <property type="nucleotide sequence ID" value="XM_001274113.1"/>
</dbReference>
<feature type="compositionally biased region" description="Pro residues" evidence="1">
    <location>
        <begin position="17"/>
        <end position="26"/>
    </location>
</feature>
<dbReference type="OMA" id="SEYPPFF"/>
<dbReference type="OrthoDB" id="4226302at2759"/>
<dbReference type="HOGENOM" id="CLU_075593_0_0_1"/>
<protein>
    <submittedName>
        <fullName evidence="2">Uncharacterized protein</fullName>
    </submittedName>
</protein>
<dbReference type="eggNOG" id="ENOG502RNWS">
    <property type="taxonomic scope" value="Eukaryota"/>
</dbReference>
<sequence>MPEPTLPTDPSDHELVPPAPSPPLPPTFHHHRHPPNNQITQQTQTLTEALTCTTCRFPTPQTPLSLSLAHALRTNLYNPTRDPPFHAPEPDEPISPRTIPDPSPRRGYRALMSATQRHLYATALEALEAGYANTDANAEDAALRARYALDLHIQVHLLVRRGVWTLCRSGEEVEEVRRWRWRVGVMDGLGGGDSRGQEMDGQGQGRKRLTLGGGRGGSNVSAMEMYQLALWKRGWMARRQRVAEARMKWAAIVEERRRQVAARDAKDVRAAAAARVIKVRLYCSHEGCKSLIREVEVEREHG</sequence>
<organism evidence="2 3">
    <name type="scientific">Aspergillus clavatus (strain ATCC 1007 / CBS 513.65 / DSM 816 / NCTC 3887 / NRRL 1 / QM 1276 / 107)</name>
    <dbReference type="NCBI Taxonomy" id="344612"/>
    <lineage>
        <taxon>Eukaryota</taxon>
        <taxon>Fungi</taxon>
        <taxon>Dikarya</taxon>
        <taxon>Ascomycota</taxon>
        <taxon>Pezizomycotina</taxon>
        <taxon>Eurotiomycetes</taxon>
        <taxon>Eurotiomycetidae</taxon>
        <taxon>Eurotiales</taxon>
        <taxon>Aspergillaceae</taxon>
        <taxon>Aspergillus</taxon>
        <taxon>Aspergillus subgen. Fumigati</taxon>
    </lineage>
</organism>
<feature type="region of interest" description="Disordered" evidence="1">
    <location>
        <begin position="77"/>
        <end position="104"/>
    </location>
</feature>
<dbReference type="EMBL" id="DS027049">
    <property type="protein sequence ID" value="EAW12688.1"/>
    <property type="molecule type" value="Genomic_DNA"/>
</dbReference>
<feature type="region of interest" description="Disordered" evidence="1">
    <location>
        <begin position="192"/>
        <end position="216"/>
    </location>
</feature>
<dbReference type="GeneID" id="4706838"/>
<dbReference type="AlphaFoldDB" id="A1CAC0"/>
<proteinExistence type="predicted"/>
<evidence type="ECO:0000313" key="3">
    <source>
        <dbReference type="Proteomes" id="UP000006701"/>
    </source>
</evidence>
<keyword evidence="3" id="KW-1185">Reference proteome</keyword>